<dbReference type="Proteomes" id="UP001158576">
    <property type="component" value="Chromosome 2"/>
</dbReference>
<dbReference type="Gene3D" id="3.10.20.10">
    <property type="match status" value="2"/>
</dbReference>
<dbReference type="PANTHER" id="PTHR10052">
    <property type="entry name" value="60S RIBOSOMAL PROTEIN L18A"/>
    <property type="match status" value="1"/>
</dbReference>
<evidence type="ECO:0000313" key="6">
    <source>
        <dbReference type="EMBL" id="CAG5111942.1"/>
    </source>
</evidence>
<reference evidence="6 7" key="1">
    <citation type="submission" date="2021-04" db="EMBL/GenBank/DDBJ databases">
        <authorList>
            <person name="Bliznina A."/>
        </authorList>
    </citation>
    <scope>NUCLEOTIDE SEQUENCE [LARGE SCALE GENOMIC DNA]</scope>
</reference>
<dbReference type="PIRSF" id="PIRSF002190">
    <property type="entry name" value="Ribosomal_L18a"/>
    <property type="match status" value="1"/>
</dbReference>
<evidence type="ECO:0000313" key="7">
    <source>
        <dbReference type="Proteomes" id="UP001158576"/>
    </source>
</evidence>
<dbReference type="InterPro" id="IPR028877">
    <property type="entry name" value="Ribosomal_eL20"/>
</dbReference>
<name>A0ABN7T4I6_OIKDI</name>
<organism evidence="6 7">
    <name type="scientific">Oikopleura dioica</name>
    <name type="common">Tunicate</name>
    <dbReference type="NCBI Taxonomy" id="34765"/>
    <lineage>
        <taxon>Eukaryota</taxon>
        <taxon>Metazoa</taxon>
        <taxon>Chordata</taxon>
        <taxon>Tunicata</taxon>
        <taxon>Appendicularia</taxon>
        <taxon>Copelata</taxon>
        <taxon>Oikopleuridae</taxon>
        <taxon>Oikopleura</taxon>
    </lineage>
</organism>
<dbReference type="Pfam" id="PF01775">
    <property type="entry name" value="Ribosomal_L18A"/>
    <property type="match status" value="1"/>
</dbReference>
<keyword evidence="3 4" id="KW-0687">Ribonucleoprotein</keyword>
<evidence type="ECO:0000256" key="3">
    <source>
        <dbReference type="ARBA" id="ARBA00023274"/>
    </source>
</evidence>
<evidence type="ECO:0000256" key="4">
    <source>
        <dbReference type="PIRNR" id="PIRNR002190"/>
    </source>
</evidence>
<dbReference type="HAMAP" id="MF_00273">
    <property type="entry name" value="Ribosomal_eL20"/>
    <property type="match status" value="1"/>
</dbReference>
<dbReference type="SUPFAM" id="SSF160374">
    <property type="entry name" value="RplX-like"/>
    <property type="match status" value="1"/>
</dbReference>
<keyword evidence="2 4" id="KW-0689">Ribosomal protein</keyword>
<evidence type="ECO:0000256" key="1">
    <source>
        <dbReference type="ARBA" id="ARBA00009362"/>
    </source>
</evidence>
<dbReference type="InterPro" id="IPR021138">
    <property type="entry name" value="Ribosomal_eL20_eukaryotes"/>
</dbReference>
<protein>
    <recommendedName>
        <fullName evidence="4">60S ribosomal protein L18a</fullName>
    </recommendedName>
</protein>
<sequence length="184" mass="21092">MKAKGDLREFIVTGRKLPSDSQPHPSVYRVRLFAPDPIAAKSRFWYFVSYYKKVNKTAGEIISVKKVAEKTPGLVKNFGIWVRYDSRSGTHNMYREYRDTQTAGAVTQCYRDMGARHRARPGSIQILRVERLPVTNAAGEKQGAKRPHITQLLDSKIRFPLPRRIMSRKAQNAPRFATKRPSTM</sequence>
<evidence type="ECO:0000256" key="2">
    <source>
        <dbReference type="ARBA" id="ARBA00022980"/>
    </source>
</evidence>
<dbReference type="EMBL" id="OU015567">
    <property type="protein sequence ID" value="CAG5111942.1"/>
    <property type="molecule type" value="Genomic_DNA"/>
</dbReference>
<keyword evidence="7" id="KW-1185">Reference proteome</keyword>
<proteinExistence type="inferred from homology"/>
<dbReference type="InterPro" id="IPR023573">
    <property type="entry name" value="Ribosomal_eL20_dom"/>
</dbReference>
<evidence type="ECO:0000259" key="5">
    <source>
        <dbReference type="Pfam" id="PF01775"/>
    </source>
</evidence>
<comment type="similarity">
    <text evidence="1 4">Belongs to the eukaryotic ribosomal protein eL20 family.</text>
</comment>
<gene>
    <name evidence="6" type="ORF">OKIOD_LOCUS14976</name>
</gene>
<accession>A0ABN7T4I6</accession>
<feature type="domain" description="Large ribosomal subunit protein eL20" evidence="5">
    <location>
        <begin position="7"/>
        <end position="130"/>
    </location>
</feature>